<dbReference type="Gramene" id="AET3Gv20028300.2">
    <property type="protein sequence ID" value="AET3Gv20028300.2"/>
    <property type="gene ID" value="AET3Gv20028300"/>
</dbReference>
<keyword evidence="3" id="KW-1185">Reference proteome</keyword>
<reference evidence="2" key="4">
    <citation type="submission" date="2019-03" db="UniProtKB">
        <authorList>
            <consortium name="EnsemblPlants"/>
        </authorList>
    </citation>
    <scope>IDENTIFICATION</scope>
</reference>
<organism evidence="2 3">
    <name type="scientific">Aegilops tauschii subsp. strangulata</name>
    <name type="common">Goatgrass</name>
    <dbReference type="NCBI Taxonomy" id="200361"/>
    <lineage>
        <taxon>Eukaryota</taxon>
        <taxon>Viridiplantae</taxon>
        <taxon>Streptophyta</taxon>
        <taxon>Embryophyta</taxon>
        <taxon>Tracheophyta</taxon>
        <taxon>Spermatophyta</taxon>
        <taxon>Magnoliopsida</taxon>
        <taxon>Liliopsida</taxon>
        <taxon>Poales</taxon>
        <taxon>Poaceae</taxon>
        <taxon>BOP clade</taxon>
        <taxon>Pooideae</taxon>
        <taxon>Triticodae</taxon>
        <taxon>Triticeae</taxon>
        <taxon>Triticinae</taxon>
        <taxon>Aegilops</taxon>
    </lineage>
</organism>
<feature type="domain" description="F-box protein AT5G49610-like beta-propeller" evidence="1">
    <location>
        <begin position="12"/>
        <end position="270"/>
    </location>
</feature>
<reference evidence="3" key="2">
    <citation type="journal article" date="2017" name="Nat. Plants">
        <title>The Aegilops tauschii genome reveals multiple impacts of transposons.</title>
        <authorList>
            <person name="Zhao G."/>
            <person name="Zou C."/>
            <person name="Li K."/>
            <person name="Wang K."/>
            <person name="Li T."/>
            <person name="Gao L."/>
            <person name="Zhang X."/>
            <person name="Wang H."/>
            <person name="Yang Z."/>
            <person name="Liu X."/>
            <person name="Jiang W."/>
            <person name="Mao L."/>
            <person name="Kong X."/>
            <person name="Jiao Y."/>
            <person name="Jia J."/>
        </authorList>
    </citation>
    <scope>NUCLEOTIDE SEQUENCE [LARGE SCALE GENOMIC DNA]</scope>
    <source>
        <strain evidence="3">cv. AL8/78</strain>
    </source>
</reference>
<evidence type="ECO:0000259" key="1">
    <source>
        <dbReference type="Pfam" id="PF23635"/>
    </source>
</evidence>
<evidence type="ECO:0000313" key="3">
    <source>
        <dbReference type="Proteomes" id="UP000015105"/>
    </source>
</evidence>
<dbReference type="EnsemblPlants" id="AET3Gv20028300.2">
    <property type="protein sequence ID" value="AET3Gv20028300.2"/>
    <property type="gene ID" value="AET3Gv20028300"/>
</dbReference>
<reference evidence="2" key="3">
    <citation type="journal article" date="2017" name="Nature">
        <title>Genome sequence of the progenitor of the wheat D genome Aegilops tauschii.</title>
        <authorList>
            <person name="Luo M.C."/>
            <person name="Gu Y.Q."/>
            <person name="Puiu D."/>
            <person name="Wang H."/>
            <person name="Twardziok S.O."/>
            <person name="Deal K.R."/>
            <person name="Huo N."/>
            <person name="Zhu T."/>
            <person name="Wang L."/>
            <person name="Wang Y."/>
            <person name="McGuire P.E."/>
            <person name="Liu S."/>
            <person name="Long H."/>
            <person name="Ramasamy R.K."/>
            <person name="Rodriguez J.C."/>
            <person name="Van S.L."/>
            <person name="Yuan L."/>
            <person name="Wang Z."/>
            <person name="Xia Z."/>
            <person name="Xiao L."/>
            <person name="Anderson O.D."/>
            <person name="Ouyang S."/>
            <person name="Liang Y."/>
            <person name="Zimin A.V."/>
            <person name="Pertea G."/>
            <person name="Qi P."/>
            <person name="Bennetzen J.L."/>
            <person name="Dai X."/>
            <person name="Dawson M.W."/>
            <person name="Muller H.G."/>
            <person name="Kugler K."/>
            <person name="Rivarola-Duarte L."/>
            <person name="Spannagl M."/>
            <person name="Mayer K.F.X."/>
            <person name="Lu F.H."/>
            <person name="Bevan M.W."/>
            <person name="Leroy P."/>
            <person name="Li P."/>
            <person name="You F.M."/>
            <person name="Sun Q."/>
            <person name="Liu Z."/>
            <person name="Lyons E."/>
            <person name="Wicker T."/>
            <person name="Salzberg S.L."/>
            <person name="Devos K.M."/>
            <person name="Dvorak J."/>
        </authorList>
    </citation>
    <scope>NUCLEOTIDE SEQUENCE [LARGE SCALE GENOMIC DNA]</scope>
    <source>
        <strain evidence="2">cv. AL8/78</strain>
    </source>
</reference>
<accession>A0A453DPR2</accession>
<name>A0A453DPR2_AEGTS</name>
<reference evidence="2" key="5">
    <citation type="journal article" date="2021" name="G3 (Bethesda)">
        <title>Aegilops tauschii genome assembly Aet v5.0 features greater sequence contiguity and improved annotation.</title>
        <authorList>
            <person name="Wang L."/>
            <person name="Zhu T."/>
            <person name="Rodriguez J.C."/>
            <person name="Deal K.R."/>
            <person name="Dubcovsky J."/>
            <person name="McGuire P.E."/>
            <person name="Lux T."/>
            <person name="Spannagl M."/>
            <person name="Mayer K.F.X."/>
            <person name="Baldrich P."/>
            <person name="Meyers B.C."/>
            <person name="Huo N."/>
            <person name="Gu Y.Q."/>
            <person name="Zhou H."/>
            <person name="Devos K.M."/>
            <person name="Bennetzen J.L."/>
            <person name="Unver T."/>
            <person name="Budak H."/>
            <person name="Gulick P.J."/>
            <person name="Galiba G."/>
            <person name="Kalapos B."/>
            <person name="Nelson D.R."/>
            <person name="Li P."/>
            <person name="You F.M."/>
            <person name="Luo M.C."/>
            <person name="Dvorak J."/>
        </authorList>
    </citation>
    <scope>NUCLEOTIDE SEQUENCE [LARGE SCALE GENOMIC DNA]</scope>
    <source>
        <strain evidence="2">cv. AL8/78</strain>
    </source>
</reference>
<dbReference type="AlphaFoldDB" id="A0A453DPR2"/>
<proteinExistence type="predicted"/>
<dbReference type="STRING" id="200361.A0A453DPR2"/>
<dbReference type="SUPFAM" id="SSF50965">
    <property type="entry name" value="Galactose oxidase, central domain"/>
    <property type="match status" value="1"/>
</dbReference>
<protein>
    <recommendedName>
        <fullName evidence="1">F-box protein AT5G49610-like beta-propeller domain-containing protein</fullName>
    </recommendedName>
</protein>
<dbReference type="PANTHER" id="PTHR33186:SF18">
    <property type="entry name" value="OS10G0136150 PROTEIN"/>
    <property type="match status" value="1"/>
</dbReference>
<dbReference type="Pfam" id="PF23635">
    <property type="entry name" value="Beta-prop_AT5G49610-like"/>
    <property type="match status" value="1"/>
</dbReference>
<dbReference type="InterPro" id="IPR056594">
    <property type="entry name" value="AT5G49610-like_b-prop"/>
</dbReference>
<dbReference type="InterPro" id="IPR011043">
    <property type="entry name" value="Gal_Oxase/kelch_b-propeller"/>
</dbReference>
<sequence length="283" mass="31962">DLERCNHHSNVVLDCRHGHVLVYNTLPPRQDIIVCDPITGDQRRLPVPPEFKKFYPVNGAVFCADDAHDHVHGSCHSSPFKVALMSKYVRDNHSPTACVYSSDTGTWGKLISATKPYVGDCAYIHGTLIGNVLYWVSMRDIILQFNLNQQSLSMIEGPPGLDERCRDQIVKAEDGGVGLAQLSKYSIQMWQMKVNCEGVPMWLFWKIVDMHNILGISPHVKRNRGRLLGYDEDSNVIFLYMHGSVYMVKLKSMQFNKLYEGAYHINYHPFKSFCAPGTTIAGG</sequence>
<evidence type="ECO:0000313" key="2">
    <source>
        <dbReference type="EnsemblPlants" id="AET3Gv20028300.2"/>
    </source>
</evidence>
<reference evidence="3" key="1">
    <citation type="journal article" date="2014" name="Science">
        <title>Ancient hybridizations among the ancestral genomes of bread wheat.</title>
        <authorList>
            <consortium name="International Wheat Genome Sequencing Consortium,"/>
            <person name="Marcussen T."/>
            <person name="Sandve S.R."/>
            <person name="Heier L."/>
            <person name="Spannagl M."/>
            <person name="Pfeifer M."/>
            <person name="Jakobsen K.S."/>
            <person name="Wulff B.B."/>
            <person name="Steuernagel B."/>
            <person name="Mayer K.F."/>
            <person name="Olsen O.A."/>
        </authorList>
    </citation>
    <scope>NUCLEOTIDE SEQUENCE [LARGE SCALE GENOMIC DNA]</scope>
    <source>
        <strain evidence="3">cv. AL8/78</strain>
    </source>
</reference>
<dbReference type="Proteomes" id="UP000015105">
    <property type="component" value="Chromosome 3D"/>
</dbReference>
<dbReference type="PANTHER" id="PTHR33186">
    <property type="entry name" value="OS10G0136150 PROTEIN-RELATED"/>
    <property type="match status" value="1"/>
</dbReference>